<evidence type="ECO:0000313" key="1">
    <source>
        <dbReference type="EMBL" id="OAP17873.1"/>
    </source>
</evidence>
<protein>
    <submittedName>
        <fullName evidence="1">Uncharacterized protein</fullName>
    </submittedName>
</protein>
<dbReference type="AlphaFoldDB" id="A0A178WK86"/>
<sequence>MARDVSLGPSIFWVVIHWLSNGFSLTKLVSSLTHNHGCSKRAKPLVPNYWSPTTACIPLQAALNFWICSNP</sequence>
<name>A0A178WK86_ARATH</name>
<organism evidence="1 2">
    <name type="scientific">Arabidopsis thaliana</name>
    <name type="common">Mouse-ear cress</name>
    <dbReference type="NCBI Taxonomy" id="3702"/>
    <lineage>
        <taxon>Eukaryota</taxon>
        <taxon>Viridiplantae</taxon>
        <taxon>Streptophyta</taxon>
        <taxon>Embryophyta</taxon>
        <taxon>Tracheophyta</taxon>
        <taxon>Spermatophyta</taxon>
        <taxon>Magnoliopsida</taxon>
        <taxon>eudicotyledons</taxon>
        <taxon>Gunneridae</taxon>
        <taxon>Pentapetalae</taxon>
        <taxon>rosids</taxon>
        <taxon>malvids</taxon>
        <taxon>Brassicales</taxon>
        <taxon>Brassicaceae</taxon>
        <taxon>Camelineae</taxon>
        <taxon>Arabidopsis</taxon>
    </lineage>
</organism>
<dbReference type="Proteomes" id="UP000078284">
    <property type="component" value="Chromosome 1"/>
</dbReference>
<proteinExistence type="predicted"/>
<dbReference type="EMBL" id="LUHQ01000001">
    <property type="protein sequence ID" value="OAP17873.1"/>
    <property type="molecule type" value="Genomic_DNA"/>
</dbReference>
<accession>A0A178WK86</accession>
<comment type="caution">
    <text evidence="1">The sequence shown here is derived from an EMBL/GenBank/DDBJ whole genome shotgun (WGS) entry which is preliminary data.</text>
</comment>
<gene>
    <name evidence="1" type="ordered locus">AXX17_At1g52890</name>
</gene>
<reference evidence="2" key="1">
    <citation type="journal article" date="2016" name="Proc. Natl. Acad. Sci. U.S.A.">
        <title>Chromosome-level assembly of Arabidopsis thaliana Ler reveals the extent of translocation and inversion polymorphisms.</title>
        <authorList>
            <person name="Zapata L."/>
            <person name="Ding J."/>
            <person name="Willing E.M."/>
            <person name="Hartwig B."/>
            <person name="Bezdan D."/>
            <person name="Jiao W.B."/>
            <person name="Patel V."/>
            <person name="Velikkakam James G."/>
            <person name="Koornneef M."/>
            <person name="Ossowski S."/>
            <person name="Schneeberger K."/>
        </authorList>
    </citation>
    <scope>NUCLEOTIDE SEQUENCE [LARGE SCALE GENOMIC DNA]</scope>
    <source>
        <strain evidence="2">cv. Landsberg erecta</strain>
    </source>
</reference>
<evidence type="ECO:0000313" key="2">
    <source>
        <dbReference type="Proteomes" id="UP000078284"/>
    </source>
</evidence>